<dbReference type="AlphaFoldDB" id="A0AAD6Q2H9"/>
<accession>A0AAD6Q2H9</accession>
<gene>
    <name evidence="1" type="ORF">NC653_028655</name>
</gene>
<reference evidence="1" key="1">
    <citation type="journal article" date="2023" name="Mol. Ecol. Resour.">
        <title>Chromosome-level genome assembly of a triploid poplar Populus alba 'Berolinensis'.</title>
        <authorList>
            <person name="Chen S."/>
            <person name="Yu Y."/>
            <person name="Wang X."/>
            <person name="Wang S."/>
            <person name="Zhang T."/>
            <person name="Zhou Y."/>
            <person name="He R."/>
            <person name="Meng N."/>
            <person name="Wang Y."/>
            <person name="Liu W."/>
            <person name="Liu Z."/>
            <person name="Liu J."/>
            <person name="Guo Q."/>
            <person name="Huang H."/>
            <person name="Sederoff R.R."/>
            <person name="Wang G."/>
            <person name="Qu G."/>
            <person name="Chen S."/>
        </authorList>
    </citation>
    <scope>NUCLEOTIDE SEQUENCE</scope>
    <source>
        <strain evidence="1">SC-2020</strain>
    </source>
</reference>
<dbReference type="Proteomes" id="UP001164929">
    <property type="component" value="Chromosome 12"/>
</dbReference>
<comment type="caution">
    <text evidence="1">The sequence shown here is derived from an EMBL/GenBank/DDBJ whole genome shotgun (WGS) entry which is preliminary data.</text>
</comment>
<dbReference type="EMBL" id="JAQIZT010000012">
    <property type="protein sequence ID" value="KAJ6976567.1"/>
    <property type="molecule type" value="Genomic_DNA"/>
</dbReference>
<evidence type="ECO:0000313" key="1">
    <source>
        <dbReference type="EMBL" id="KAJ6976567.1"/>
    </source>
</evidence>
<proteinExistence type="predicted"/>
<name>A0AAD6Q2H9_9ROSI</name>
<sequence length="140" mass="16116">MSICVNYLREILVGKKITLRTVLSHEFKNSRKTLFLTIGLEIYNGFLTTIGQGKSCSSIGDFGHARDPKALNAQPKWLVEAHKFIKLARKVLYKNGVQRMRFHSQALQMIFSQGNMLMSIDWLKSIDLSEMKLFSSLWDF</sequence>
<keyword evidence="2" id="KW-1185">Reference proteome</keyword>
<evidence type="ECO:0000313" key="2">
    <source>
        <dbReference type="Proteomes" id="UP001164929"/>
    </source>
</evidence>
<organism evidence="1 2">
    <name type="scientific">Populus alba x Populus x berolinensis</name>
    <dbReference type="NCBI Taxonomy" id="444605"/>
    <lineage>
        <taxon>Eukaryota</taxon>
        <taxon>Viridiplantae</taxon>
        <taxon>Streptophyta</taxon>
        <taxon>Embryophyta</taxon>
        <taxon>Tracheophyta</taxon>
        <taxon>Spermatophyta</taxon>
        <taxon>Magnoliopsida</taxon>
        <taxon>eudicotyledons</taxon>
        <taxon>Gunneridae</taxon>
        <taxon>Pentapetalae</taxon>
        <taxon>rosids</taxon>
        <taxon>fabids</taxon>
        <taxon>Malpighiales</taxon>
        <taxon>Salicaceae</taxon>
        <taxon>Saliceae</taxon>
        <taxon>Populus</taxon>
    </lineage>
</organism>
<protein>
    <submittedName>
        <fullName evidence="1">Uncharacterized protein</fullName>
    </submittedName>
</protein>